<feature type="region of interest" description="Disordered" evidence="1">
    <location>
        <begin position="1"/>
        <end position="31"/>
    </location>
</feature>
<gene>
    <name evidence="2" type="ORF">CYMTET_55349</name>
</gene>
<evidence type="ECO:0000256" key="1">
    <source>
        <dbReference type="SAM" id="MobiDB-lite"/>
    </source>
</evidence>
<evidence type="ECO:0000313" key="2">
    <source>
        <dbReference type="EMBL" id="KAK3234407.1"/>
    </source>
</evidence>
<feature type="compositionally biased region" description="Acidic residues" evidence="1">
    <location>
        <begin position="1"/>
        <end position="12"/>
    </location>
</feature>
<proteinExistence type="predicted"/>
<evidence type="ECO:0000313" key="3">
    <source>
        <dbReference type="Proteomes" id="UP001190700"/>
    </source>
</evidence>
<dbReference type="AlphaFoldDB" id="A0AAE0BDI9"/>
<reference evidence="2 3" key="1">
    <citation type="journal article" date="2015" name="Genome Biol. Evol.">
        <title>Comparative Genomics of a Bacterivorous Green Alga Reveals Evolutionary Causalities and Consequences of Phago-Mixotrophic Mode of Nutrition.</title>
        <authorList>
            <person name="Burns J.A."/>
            <person name="Paasch A."/>
            <person name="Narechania A."/>
            <person name="Kim E."/>
        </authorList>
    </citation>
    <scope>NUCLEOTIDE SEQUENCE [LARGE SCALE GENOMIC DNA]</scope>
    <source>
        <strain evidence="2 3">PLY_AMNH</strain>
    </source>
</reference>
<organism evidence="2 3">
    <name type="scientific">Cymbomonas tetramitiformis</name>
    <dbReference type="NCBI Taxonomy" id="36881"/>
    <lineage>
        <taxon>Eukaryota</taxon>
        <taxon>Viridiplantae</taxon>
        <taxon>Chlorophyta</taxon>
        <taxon>Pyramimonadophyceae</taxon>
        <taxon>Pyramimonadales</taxon>
        <taxon>Pyramimonadaceae</taxon>
        <taxon>Cymbomonas</taxon>
    </lineage>
</organism>
<feature type="region of interest" description="Disordered" evidence="1">
    <location>
        <begin position="48"/>
        <end position="76"/>
    </location>
</feature>
<comment type="caution">
    <text evidence="2">The sequence shown here is derived from an EMBL/GenBank/DDBJ whole genome shotgun (WGS) entry which is preliminary data.</text>
</comment>
<keyword evidence="3" id="KW-1185">Reference proteome</keyword>
<sequence>MTGDGNADEPDTSTDSTTPAPVPNSPELAPQQTEVQLMNLKFANQQEQHAAAMKWSELQEGASTSKGDKEAAKTTGNAELELKKKLPTFPYAQMILGPGLAYFHDAVVDEEVTMDWL</sequence>
<protein>
    <submittedName>
        <fullName evidence="2">Uncharacterized protein</fullName>
    </submittedName>
</protein>
<accession>A0AAE0BDI9</accession>
<name>A0AAE0BDI9_9CHLO</name>
<dbReference type="Proteomes" id="UP001190700">
    <property type="component" value="Unassembled WGS sequence"/>
</dbReference>
<dbReference type="EMBL" id="LGRX02035499">
    <property type="protein sequence ID" value="KAK3234407.1"/>
    <property type="molecule type" value="Genomic_DNA"/>
</dbReference>